<dbReference type="HOGENOM" id="CLU_064433_0_0_1"/>
<dbReference type="AlphaFoldDB" id="S3CFK4"/>
<organism evidence="1 2">
    <name type="scientific">Ophiostoma piceae (strain UAMH 11346)</name>
    <name type="common">Sap stain fungus</name>
    <dbReference type="NCBI Taxonomy" id="1262450"/>
    <lineage>
        <taxon>Eukaryota</taxon>
        <taxon>Fungi</taxon>
        <taxon>Dikarya</taxon>
        <taxon>Ascomycota</taxon>
        <taxon>Pezizomycotina</taxon>
        <taxon>Sordariomycetes</taxon>
        <taxon>Sordariomycetidae</taxon>
        <taxon>Ophiostomatales</taxon>
        <taxon>Ophiostomataceae</taxon>
        <taxon>Ophiostoma</taxon>
    </lineage>
</organism>
<evidence type="ECO:0000313" key="2">
    <source>
        <dbReference type="Proteomes" id="UP000016923"/>
    </source>
</evidence>
<name>S3CFK4_OPHP1</name>
<dbReference type="OrthoDB" id="4538483at2759"/>
<gene>
    <name evidence="1" type="ORF">F503_06021</name>
</gene>
<sequence>MSSASIIGLSELDQHLGALLSSSPGAGTTALELSPSLFEDVKLRVTDDNTRIIAAALMPKLVALLKSPVVLGGQGPLVNTDAICSLATKLLGQSVFTFSEALAIAPIESLVEALGQDATPATNKLVIAVIDKATGPRNSASWTPSPAEAHNIAVLARSSELFEAFIKCWLLSPDTGVGDYAERVLVKLLDADRPPAINGHSVDVNGGGQTAGAPHNNPGQLWNIMFQVHSIYTHTILASCRTGLGESLRNGEVNGGPDEDGAVKTASSRSIAQSRVLSILPSLACLDFLKVAKSQTGDNQPALLEFAWNRMVEMRDPLMVRNLHSFYIEMVSRTRCFLTLSDRRAGVNRSSRPRVASLNNITDPELHFQVKELGNLLHLVVSRDPSLLAHVRALPNEAAAAAEHGLVTREDAEDLRIWVDLLLEPVQSQLAVR</sequence>
<reference evidence="1 2" key="1">
    <citation type="journal article" date="2013" name="BMC Genomics">
        <title>The genome and transcriptome of the pine saprophyte Ophiostoma piceae, and a comparison with the bark beetle-associated pine pathogen Grosmannia clavigera.</title>
        <authorList>
            <person name="Haridas S."/>
            <person name="Wang Y."/>
            <person name="Lim L."/>
            <person name="Massoumi Alamouti S."/>
            <person name="Jackman S."/>
            <person name="Docking R."/>
            <person name="Robertson G."/>
            <person name="Birol I."/>
            <person name="Bohlmann J."/>
            <person name="Breuil C."/>
        </authorList>
    </citation>
    <scope>NUCLEOTIDE SEQUENCE [LARGE SCALE GENOMIC DNA]</scope>
    <source>
        <strain evidence="1 2">UAMH 11346</strain>
    </source>
</reference>
<dbReference type="VEuPathDB" id="FungiDB:F503_06021"/>
<protein>
    <submittedName>
        <fullName evidence="1">Uncharacterized protein</fullName>
    </submittedName>
</protein>
<dbReference type="Proteomes" id="UP000016923">
    <property type="component" value="Unassembled WGS sequence"/>
</dbReference>
<proteinExistence type="predicted"/>
<dbReference type="eggNOG" id="ENOG502S03U">
    <property type="taxonomic scope" value="Eukaryota"/>
</dbReference>
<keyword evidence="2" id="KW-1185">Reference proteome</keyword>
<evidence type="ECO:0000313" key="1">
    <source>
        <dbReference type="EMBL" id="EPE10926.1"/>
    </source>
</evidence>
<dbReference type="STRING" id="1262450.S3CFK4"/>
<accession>S3CFK4</accession>
<dbReference type="EMBL" id="KE148146">
    <property type="protein sequence ID" value="EPE10926.1"/>
    <property type="molecule type" value="Genomic_DNA"/>
</dbReference>